<sequence length="249" mass="27963">MKLPLFAGGASLVLLAAKSFHQAALALPMNHQGSSSSRSTQSLLQRLQNGPPGIPIAMRASGGSLPGHVLWHYRMLHQEAQQWDLSPRLQFFLSQYWSVDHLQSRDIVDTILQDLVDRRDSKTLFYAGSRTFDGPTLRDFYITPIQILPSDARYHQLQARHTLDHVAHRFIGADHPAMILISAPATRLLSRSIQLGLHGSAFVGDVDVNQVRGLLERSRYTKTLTDVTSNFDYHRYLPLFPKLDPPPPV</sequence>
<reference evidence="2" key="1">
    <citation type="submission" date="2014-06" db="EMBL/GenBank/DDBJ databases">
        <authorList>
            <person name="Ju J."/>
            <person name="Zhang J."/>
        </authorList>
    </citation>
    <scope>NUCLEOTIDE SEQUENCE</scope>
    <source>
        <strain evidence="2">SscI8</strain>
    </source>
</reference>
<evidence type="ECO:0000256" key="1">
    <source>
        <dbReference type="SAM" id="SignalP"/>
    </source>
</evidence>
<dbReference type="AlphaFoldDB" id="A0A127Z5E1"/>
<dbReference type="EMBL" id="LK056650">
    <property type="protein sequence ID" value="CDS81904.1"/>
    <property type="molecule type" value="Genomic_DNA"/>
</dbReference>
<organism evidence="2">
    <name type="scientific">Sporisorium scitamineum</name>
    <dbReference type="NCBI Taxonomy" id="49012"/>
    <lineage>
        <taxon>Eukaryota</taxon>
        <taxon>Fungi</taxon>
        <taxon>Dikarya</taxon>
        <taxon>Basidiomycota</taxon>
        <taxon>Ustilaginomycotina</taxon>
        <taxon>Ustilaginomycetes</taxon>
        <taxon>Ustilaginales</taxon>
        <taxon>Ustilaginaceae</taxon>
        <taxon>Sporisorium</taxon>
    </lineage>
</organism>
<protein>
    <submittedName>
        <fullName evidence="2">Related to RPL40A-Ubiquitin</fullName>
    </submittedName>
</protein>
<accession>A0A127Z5E1</accession>
<proteinExistence type="predicted"/>
<gene>
    <name evidence="2" type="ORF">SPSC_00086</name>
</gene>
<feature type="signal peptide" evidence="1">
    <location>
        <begin position="1"/>
        <end position="26"/>
    </location>
</feature>
<evidence type="ECO:0000313" key="2">
    <source>
        <dbReference type="EMBL" id="CDS81904.1"/>
    </source>
</evidence>
<name>A0A127Z5E1_9BASI</name>
<feature type="chain" id="PRO_5007281128" evidence="1">
    <location>
        <begin position="27"/>
        <end position="249"/>
    </location>
</feature>
<keyword evidence="1" id="KW-0732">Signal</keyword>